<dbReference type="InterPro" id="IPR051532">
    <property type="entry name" value="Ester_Hydrolysis_Enzymes"/>
</dbReference>
<protein>
    <submittedName>
        <fullName evidence="3">SGNH hydrolase</fullName>
    </submittedName>
</protein>
<sequence length="265" mass="29265">MMPYIGGRRVRDVLKLMGVVGVVLCFTLSLIWGLKPRKAPRPRPNLSLPLRILPLGDAITWGWQPANLENGTNGYRAPLLHELVYAHYRSVNLVGTQHSGLMPNNDNEGHPGFTLSQIMGAMKAGLEMRPNVVLLHAGTTDLSRPETAEERWRDAPKRLGSLLDHVLETCPDAVILVAKIIQAQKTQTRANVNIFNNAIPRLVEERVEKGFKLVVVDQSVVGPEELVDGLHPSYAGYFHMGNIWFQAVKDVSAKALITPPVAVQP</sequence>
<evidence type="ECO:0000256" key="1">
    <source>
        <dbReference type="SAM" id="Phobius"/>
    </source>
</evidence>
<name>A0A6A5KEX5_9PLEO</name>
<dbReference type="InterPro" id="IPR036514">
    <property type="entry name" value="SGNH_hydro_sf"/>
</dbReference>
<dbReference type="CDD" id="cd01833">
    <property type="entry name" value="XynB_like"/>
    <property type="match status" value="1"/>
</dbReference>
<dbReference type="PANTHER" id="PTHR30383:SF5">
    <property type="entry name" value="SGNH HYDROLASE-TYPE ESTERASE DOMAIN-CONTAINING PROTEIN"/>
    <property type="match status" value="1"/>
</dbReference>
<dbReference type="OrthoDB" id="3915838at2759"/>
<dbReference type="EMBL" id="ML975300">
    <property type="protein sequence ID" value="KAF1834541.1"/>
    <property type="molecule type" value="Genomic_DNA"/>
</dbReference>
<dbReference type="Proteomes" id="UP000800040">
    <property type="component" value="Unassembled WGS sequence"/>
</dbReference>
<keyword evidence="1" id="KW-1133">Transmembrane helix</keyword>
<gene>
    <name evidence="3" type="ORF">BDW02DRAFT_497987</name>
</gene>
<keyword evidence="1" id="KW-0812">Transmembrane</keyword>
<dbReference type="GO" id="GO:0004622">
    <property type="term" value="F:phosphatidylcholine lysophospholipase activity"/>
    <property type="evidence" value="ECO:0007669"/>
    <property type="project" value="TreeGrafter"/>
</dbReference>
<reference evidence="3" key="1">
    <citation type="submission" date="2020-01" db="EMBL/GenBank/DDBJ databases">
        <authorList>
            <consortium name="DOE Joint Genome Institute"/>
            <person name="Haridas S."/>
            <person name="Albert R."/>
            <person name="Binder M."/>
            <person name="Bloem J."/>
            <person name="Labutti K."/>
            <person name="Salamov A."/>
            <person name="Andreopoulos B."/>
            <person name="Baker S.E."/>
            <person name="Barry K."/>
            <person name="Bills G."/>
            <person name="Bluhm B.H."/>
            <person name="Cannon C."/>
            <person name="Castanera R."/>
            <person name="Culley D.E."/>
            <person name="Daum C."/>
            <person name="Ezra D."/>
            <person name="Gonzalez J.B."/>
            <person name="Henrissat B."/>
            <person name="Kuo A."/>
            <person name="Liang C."/>
            <person name="Lipzen A."/>
            <person name="Lutzoni F."/>
            <person name="Magnuson J."/>
            <person name="Mondo S."/>
            <person name="Nolan M."/>
            <person name="Ohm R."/>
            <person name="Pangilinan J."/>
            <person name="Park H.-J."/>
            <person name="Ramirez L."/>
            <person name="Alfaro M."/>
            <person name="Sun H."/>
            <person name="Tritt A."/>
            <person name="Yoshinaga Y."/>
            <person name="Zwiers L.-H."/>
            <person name="Turgeon B.G."/>
            <person name="Goodwin S.B."/>
            <person name="Spatafora J.W."/>
            <person name="Crous P.W."/>
            <person name="Grigoriev I.V."/>
        </authorList>
    </citation>
    <scope>NUCLEOTIDE SEQUENCE</scope>
    <source>
        <strain evidence="3">P77</strain>
    </source>
</reference>
<dbReference type="Pfam" id="PF13472">
    <property type="entry name" value="Lipase_GDSL_2"/>
    <property type="match status" value="1"/>
</dbReference>
<dbReference type="AlphaFoldDB" id="A0A6A5KEX5"/>
<keyword evidence="4" id="KW-1185">Reference proteome</keyword>
<feature type="domain" description="SGNH hydrolase-type esterase" evidence="2">
    <location>
        <begin position="55"/>
        <end position="237"/>
    </location>
</feature>
<dbReference type="Gene3D" id="3.40.50.1110">
    <property type="entry name" value="SGNH hydrolase"/>
    <property type="match status" value="1"/>
</dbReference>
<organism evidence="3 4">
    <name type="scientific">Decorospora gaudefroyi</name>
    <dbReference type="NCBI Taxonomy" id="184978"/>
    <lineage>
        <taxon>Eukaryota</taxon>
        <taxon>Fungi</taxon>
        <taxon>Dikarya</taxon>
        <taxon>Ascomycota</taxon>
        <taxon>Pezizomycotina</taxon>
        <taxon>Dothideomycetes</taxon>
        <taxon>Pleosporomycetidae</taxon>
        <taxon>Pleosporales</taxon>
        <taxon>Pleosporineae</taxon>
        <taxon>Pleosporaceae</taxon>
        <taxon>Decorospora</taxon>
    </lineage>
</organism>
<accession>A0A6A5KEX5</accession>
<evidence type="ECO:0000259" key="2">
    <source>
        <dbReference type="Pfam" id="PF13472"/>
    </source>
</evidence>
<dbReference type="InterPro" id="IPR013830">
    <property type="entry name" value="SGNH_hydro"/>
</dbReference>
<proteinExistence type="predicted"/>
<dbReference type="PANTHER" id="PTHR30383">
    <property type="entry name" value="THIOESTERASE 1/PROTEASE 1/LYSOPHOSPHOLIPASE L1"/>
    <property type="match status" value="1"/>
</dbReference>
<keyword evidence="3" id="KW-0378">Hydrolase</keyword>
<evidence type="ECO:0000313" key="3">
    <source>
        <dbReference type="EMBL" id="KAF1834541.1"/>
    </source>
</evidence>
<keyword evidence="1" id="KW-0472">Membrane</keyword>
<feature type="transmembrane region" description="Helical" evidence="1">
    <location>
        <begin position="12"/>
        <end position="34"/>
    </location>
</feature>
<dbReference type="SUPFAM" id="SSF52266">
    <property type="entry name" value="SGNH hydrolase"/>
    <property type="match status" value="1"/>
</dbReference>
<evidence type="ECO:0000313" key="4">
    <source>
        <dbReference type="Proteomes" id="UP000800040"/>
    </source>
</evidence>